<dbReference type="Pfam" id="PF01636">
    <property type="entry name" value="APH"/>
    <property type="match status" value="1"/>
</dbReference>
<sequence length="298" mass="33229">MSNVNQVLKVFGLRPSVITRPPESFGSEVYDVILEGGERVIVKIPYNKGKLAREQRVLARLQGALPVPVVLDVWEGDEEITGALLLSAIPGKSITGPVDASMAYQMGQMLARLHEIPAPGFGHDTMNGFEHVEGNRWFRFVEDSFSSWGIDCQTVLDYDLYRKCCSYFEQAISSMPEPSKASMIHMDFRPGNLLAEGNRLTGVIDFESARGGAVELDFVKIQSYVWDVYPATKRAFMDGYRSVSTVSDLETCLPFYTFFNAFGGVSWCKRRGIVANQAFLKENVDTLRAVMHSSNKVV</sequence>
<accession>A0ABW4JF96</accession>
<gene>
    <name evidence="2" type="ORF">ACFSB2_03840</name>
</gene>
<comment type="caution">
    <text evidence="2">The sequence shown here is derived from an EMBL/GenBank/DDBJ whole genome shotgun (WGS) entry which is preliminary data.</text>
</comment>
<protein>
    <submittedName>
        <fullName evidence="2">Phosphotransferase family protein</fullName>
    </submittedName>
</protein>
<evidence type="ECO:0000313" key="3">
    <source>
        <dbReference type="Proteomes" id="UP001597079"/>
    </source>
</evidence>
<dbReference type="SUPFAM" id="SSF56112">
    <property type="entry name" value="Protein kinase-like (PK-like)"/>
    <property type="match status" value="1"/>
</dbReference>
<reference evidence="3" key="1">
    <citation type="journal article" date="2019" name="Int. J. Syst. Evol. Microbiol.">
        <title>The Global Catalogue of Microorganisms (GCM) 10K type strain sequencing project: providing services to taxonomists for standard genome sequencing and annotation.</title>
        <authorList>
            <consortium name="The Broad Institute Genomics Platform"/>
            <consortium name="The Broad Institute Genome Sequencing Center for Infectious Disease"/>
            <person name="Wu L."/>
            <person name="Ma J."/>
        </authorList>
    </citation>
    <scope>NUCLEOTIDE SEQUENCE [LARGE SCALE GENOMIC DNA]</scope>
    <source>
        <strain evidence="3">CGMCC 1.12286</strain>
    </source>
</reference>
<feature type="domain" description="Aminoglycoside phosphotransferase" evidence="1">
    <location>
        <begin position="19"/>
        <end position="227"/>
    </location>
</feature>
<evidence type="ECO:0000313" key="2">
    <source>
        <dbReference type="EMBL" id="MFD1673840.1"/>
    </source>
</evidence>
<dbReference type="InterPro" id="IPR011009">
    <property type="entry name" value="Kinase-like_dom_sf"/>
</dbReference>
<keyword evidence="3" id="KW-1185">Reference proteome</keyword>
<evidence type="ECO:0000259" key="1">
    <source>
        <dbReference type="Pfam" id="PF01636"/>
    </source>
</evidence>
<organism evidence="2 3">
    <name type="scientific">Alicyclobacillus fodiniaquatilis</name>
    <dbReference type="NCBI Taxonomy" id="1661150"/>
    <lineage>
        <taxon>Bacteria</taxon>
        <taxon>Bacillati</taxon>
        <taxon>Bacillota</taxon>
        <taxon>Bacilli</taxon>
        <taxon>Bacillales</taxon>
        <taxon>Alicyclobacillaceae</taxon>
        <taxon>Alicyclobacillus</taxon>
    </lineage>
</organism>
<dbReference type="EMBL" id="JBHUCX010000013">
    <property type="protein sequence ID" value="MFD1673840.1"/>
    <property type="molecule type" value="Genomic_DNA"/>
</dbReference>
<dbReference type="Gene3D" id="3.90.1200.10">
    <property type="match status" value="1"/>
</dbReference>
<name>A0ABW4JF96_9BACL</name>
<proteinExistence type="predicted"/>
<dbReference type="RefSeq" id="WP_377941393.1">
    <property type="nucleotide sequence ID" value="NZ_JBHUCX010000013.1"/>
</dbReference>
<dbReference type="Proteomes" id="UP001597079">
    <property type="component" value="Unassembled WGS sequence"/>
</dbReference>
<dbReference type="PIRSF" id="PIRSF000707">
    <property type="entry name" value="Hygromycin-B_kinase"/>
    <property type="match status" value="1"/>
</dbReference>
<dbReference type="PANTHER" id="PTHR21310">
    <property type="entry name" value="AMINOGLYCOSIDE PHOSPHOTRANSFERASE-RELATED-RELATED"/>
    <property type="match status" value="1"/>
</dbReference>
<dbReference type="InterPro" id="IPR002575">
    <property type="entry name" value="Aminoglycoside_PTrfase"/>
</dbReference>
<dbReference type="InterPro" id="IPR016259">
    <property type="entry name" value="Hygromycin-B_Kinase"/>
</dbReference>
<dbReference type="PANTHER" id="PTHR21310:SF15">
    <property type="entry name" value="AMINOGLYCOSIDE PHOSPHOTRANSFERASE DOMAIN-CONTAINING PROTEIN"/>
    <property type="match status" value="1"/>
</dbReference>
<dbReference type="InterPro" id="IPR051678">
    <property type="entry name" value="AGP_Transferase"/>
</dbReference>